<dbReference type="GO" id="GO:0003723">
    <property type="term" value="F:RNA binding"/>
    <property type="evidence" value="ECO:0007669"/>
    <property type="project" value="InterPro"/>
</dbReference>
<evidence type="ECO:0000313" key="3">
    <source>
        <dbReference type="EMBL" id="KAG5646952.1"/>
    </source>
</evidence>
<dbReference type="GO" id="GO:0000175">
    <property type="term" value="F:3'-5'-RNA exonuclease activity"/>
    <property type="evidence" value="ECO:0007669"/>
    <property type="project" value="TreeGrafter"/>
</dbReference>
<feature type="region of interest" description="Disordered" evidence="1">
    <location>
        <begin position="346"/>
        <end position="372"/>
    </location>
</feature>
<dbReference type="InterPro" id="IPR012340">
    <property type="entry name" value="NA-bd_OB-fold"/>
</dbReference>
<proteinExistence type="predicted"/>
<keyword evidence="4" id="KW-1185">Reference proteome</keyword>
<dbReference type="SUPFAM" id="SSF50249">
    <property type="entry name" value="Nucleic acid-binding proteins"/>
    <property type="match status" value="1"/>
</dbReference>
<organism evidence="3 4">
    <name type="scientific">Asterophora parasitica</name>
    <dbReference type="NCBI Taxonomy" id="117018"/>
    <lineage>
        <taxon>Eukaryota</taxon>
        <taxon>Fungi</taxon>
        <taxon>Dikarya</taxon>
        <taxon>Basidiomycota</taxon>
        <taxon>Agaricomycotina</taxon>
        <taxon>Agaricomycetes</taxon>
        <taxon>Agaricomycetidae</taxon>
        <taxon>Agaricales</taxon>
        <taxon>Tricholomatineae</taxon>
        <taxon>Lyophyllaceae</taxon>
        <taxon>Asterophora</taxon>
    </lineage>
</organism>
<dbReference type="Pfam" id="PF00773">
    <property type="entry name" value="RNB"/>
    <property type="match status" value="1"/>
</dbReference>
<dbReference type="PANTHER" id="PTHR23355">
    <property type="entry name" value="RIBONUCLEASE"/>
    <property type="match status" value="1"/>
</dbReference>
<accession>A0A9P7GAA9</accession>
<feature type="compositionally biased region" description="Basic and acidic residues" evidence="1">
    <location>
        <begin position="363"/>
        <end position="372"/>
    </location>
</feature>
<dbReference type="PANTHER" id="PTHR23355:SF65">
    <property type="entry name" value="EXORIBONUCLEASE CYT-4, PUTATIVE (AFU_ORTHOLOGUE AFUA_7G01550)-RELATED"/>
    <property type="match status" value="1"/>
</dbReference>
<dbReference type="InterPro" id="IPR050180">
    <property type="entry name" value="RNR_Ribonuclease"/>
</dbReference>
<gene>
    <name evidence="3" type="ORF">DXG03_001675</name>
</gene>
<dbReference type="GO" id="GO:0006402">
    <property type="term" value="P:mRNA catabolic process"/>
    <property type="evidence" value="ECO:0007669"/>
    <property type="project" value="TreeGrafter"/>
</dbReference>
<reference evidence="3" key="2">
    <citation type="submission" date="2021-10" db="EMBL/GenBank/DDBJ databases">
        <title>Phylogenomics reveals ancestral predisposition of the termite-cultivated fungus Termitomyces towards a domesticated lifestyle.</title>
        <authorList>
            <person name="Auxier B."/>
            <person name="Grum-Grzhimaylo A."/>
            <person name="Cardenas M.E."/>
            <person name="Lodge J.D."/>
            <person name="Laessoe T."/>
            <person name="Pedersen O."/>
            <person name="Smith M.E."/>
            <person name="Kuyper T.W."/>
            <person name="Franco-Molano E.A."/>
            <person name="Baroni T.J."/>
            <person name="Aanen D.K."/>
        </authorList>
    </citation>
    <scope>NUCLEOTIDE SEQUENCE</scope>
    <source>
        <strain evidence="3">AP01</strain>
        <tissue evidence="3">Mycelium</tissue>
    </source>
</reference>
<name>A0A9P7GAA9_9AGAR</name>
<evidence type="ECO:0000259" key="2">
    <source>
        <dbReference type="SMART" id="SM00955"/>
    </source>
</evidence>
<protein>
    <recommendedName>
        <fullName evidence="2">RNB domain-containing protein</fullName>
    </recommendedName>
</protein>
<evidence type="ECO:0000256" key="1">
    <source>
        <dbReference type="SAM" id="MobiDB-lite"/>
    </source>
</evidence>
<evidence type="ECO:0000313" key="4">
    <source>
        <dbReference type="Proteomes" id="UP000775547"/>
    </source>
</evidence>
<sequence length="864" mass="96671">MSVEQEEYEAERDFAEVEGDEYASLLSLGTFVETRRNTIITHGVVLGSMLKARRRRVVILTATGEIWDPVREDIVFNIPDFVSVDLVERCGKRRFTTDRSQINARVEVLKHIRQMDRNIETTYTSVFQKNSKAYEAVRSPDPLKWSETSVTQVAELISPNPTTLTLLATHKFLMQNALCFVASEGYATTQTFRVRPKSHVDNIRRIQDWSRLRESPIRPFAAKARKIITSSQKTHIASWEEAPSIHPGAHDWTDTDREILIFLQRSLRRTRSTQMDPYSLGQSFILKQVQLVQARIDDAEVQNILVDLGVLAPWQDLFALEPSLDLDTEPEATSSRTKAREAVAARGFASRASSTHKGPLGPDDFHPSDPLDSVRHDFGDMPVFVIDEGTAEELDDGVSIERIPSEPGSFWAHIHIADPASIIPPTHMLAKEASIRGVSAYFLHRSWPLFPRSLMKDPQLGLSLGAREEGLPTPVLTFSVKVDPQGQLADSTVRAGLIRKIHIVTYDEVDIAMGAPNIPRWYPYGRIRPPKSPLPVTLTKSQIKDLQDLHTVAGQIVLKRQRDGVVHLGRATVEFHTVIRPPKDISGPVFEPTTFRGFPALEHSLAQSQDTDSGSRGMVSEMAKLASRAASRFLLEKGVPMIRRWSDPRGFLTYGDAQELLDLRTPNNYVPYEVGMAKVEALPVAEYTLEPKAHFSLAIPDGEGYCRATSPLRRYIDLVAHWQLHHALLGSAAPTTSAPFDADQLSKLAVNTHVSERSLQSVERGHMRYWQLMLLKRWAEGTAMGIERHNDPLQNLEAVAIGLPALNSATSKFHVEAYIPLLGLPTSIENLEAWEFDLPLGTKLPVKVQSCQLGVRPQLLVVPK</sequence>
<dbReference type="EMBL" id="JABCKV010000014">
    <property type="protein sequence ID" value="KAG5646952.1"/>
    <property type="molecule type" value="Genomic_DNA"/>
</dbReference>
<dbReference type="AlphaFoldDB" id="A0A9P7GAA9"/>
<dbReference type="GO" id="GO:0000932">
    <property type="term" value="C:P-body"/>
    <property type="evidence" value="ECO:0007669"/>
    <property type="project" value="TreeGrafter"/>
</dbReference>
<dbReference type="SMART" id="SM00955">
    <property type="entry name" value="RNB"/>
    <property type="match status" value="1"/>
</dbReference>
<reference evidence="3" key="1">
    <citation type="submission" date="2020-07" db="EMBL/GenBank/DDBJ databases">
        <authorList>
            <person name="Nieuwenhuis M."/>
            <person name="Van De Peppel L.J.J."/>
        </authorList>
    </citation>
    <scope>NUCLEOTIDE SEQUENCE</scope>
    <source>
        <strain evidence="3">AP01</strain>
        <tissue evidence="3">Mycelium</tissue>
    </source>
</reference>
<dbReference type="Proteomes" id="UP000775547">
    <property type="component" value="Unassembled WGS sequence"/>
</dbReference>
<comment type="caution">
    <text evidence="3">The sequence shown here is derived from an EMBL/GenBank/DDBJ whole genome shotgun (WGS) entry which is preliminary data.</text>
</comment>
<feature type="domain" description="RNB" evidence="2">
    <location>
        <begin position="375"/>
        <end position="730"/>
    </location>
</feature>
<dbReference type="OrthoDB" id="2285229at2759"/>
<dbReference type="InterPro" id="IPR001900">
    <property type="entry name" value="RNase_II/R"/>
</dbReference>